<dbReference type="STRING" id="521011.Mpal_2433"/>
<dbReference type="RefSeq" id="WP_012619031.1">
    <property type="nucleotide sequence ID" value="NC_011832.1"/>
</dbReference>
<protein>
    <submittedName>
        <fullName evidence="1">Osmosensitive K+ channel histidine kinase-like protein</fullName>
    </submittedName>
</protein>
<gene>
    <name evidence="1" type="ordered locus">Mpal_2433</name>
</gene>
<dbReference type="SUPFAM" id="SSF55874">
    <property type="entry name" value="ATPase domain of HSP90 chaperone/DNA topoisomerase II/histidine kinase"/>
    <property type="match status" value="1"/>
</dbReference>
<dbReference type="GO" id="GO:0016301">
    <property type="term" value="F:kinase activity"/>
    <property type="evidence" value="ECO:0007669"/>
    <property type="project" value="UniProtKB-KW"/>
</dbReference>
<name>B8GEL1_METPE</name>
<keyword evidence="1" id="KW-0813">Transport</keyword>
<dbReference type="Gene3D" id="3.30.565.10">
    <property type="entry name" value="Histidine kinase-like ATPase, C-terminal domain"/>
    <property type="match status" value="1"/>
</dbReference>
<keyword evidence="2" id="KW-1185">Reference proteome</keyword>
<evidence type="ECO:0000313" key="1">
    <source>
        <dbReference type="EMBL" id="ACL17712.1"/>
    </source>
</evidence>
<dbReference type="Proteomes" id="UP000002457">
    <property type="component" value="Chromosome"/>
</dbReference>
<dbReference type="GO" id="GO:0034220">
    <property type="term" value="P:monoatomic ion transmembrane transport"/>
    <property type="evidence" value="ECO:0007669"/>
    <property type="project" value="UniProtKB-KW"/>
</dbReference>
<dbReference type="OrthoDB" id="71385at2157"/>
<keyword evidence="1" id="KW-0808">Transferase</keyword>
<keyword evidence="1" id="KW-0407">Ion channel</keyword>
<dbReference type="EMBL" id="CP001338">
    <property type="protein sequence ID" value="ACL17712.1"/>
    <property type="molecule type" value="Genomic_DNA"/>
</dbReference>
<keyword evidence="1" id="KW-0406">Ion transport</keyword>
<accession>B8GEL1</accession>
<dbReference type="eggNOG" id="arCOG06193">
    <property type="taxonomic scope" value="Archaea"/>
</dbReference>
<dbReference type="InterPro" id="IPR036890">
    <property type="entry name" value="HATPase_C_sf"/>
</dbReference>
<keyword evidence="1" id="KW-0418">Kinase</keyword>
<evidence type="ECO:0000313" key="2">
    <source>
        <dbReference type="Proteomes" id="UP000002457"/>
    </source>
</evidence>
<sequence length="359" mass="41564">MMMVTDRKRADYSLMDCSSCIQNITDTPGLFRGIAEVVDTDIIDISDNPCTSGFLKQKKGNSLPRIIPEIDDLVRNNRTWIQHCEESRRLDQPVSFEYTQWFDDDEHFFSATVRYLCISVSGNPRFAYVISDVTERRRMERQFTLIRKKLDLMNIVAWHEIQNKISGIRGYVDLSRDLTQDEKGMAFIEAEERLLGQIHDLLQYTMDYQKIGSLPRRWMSVEDAVHQAWSRIGVTLLRIDLDLDHLELFCDPTLDRMFSLLIEYTLKNQSTNPEVRITCTEVPDGLCLTYEDNSAGLSGSRKRDLFTREIVRAQDFCITFVHDILESSGMSIRETGEPGRGTRFEITVPQGLFRFIEGL</sequence>
<dbReference type="AlphaFoldDB" id="B8GEL1"/>
<proteinExistence type="predicted"/>
<reference evidence="1 2" key="1">
    <citation type="journal article" date="2015" name="Genome Announc.">
        <title>Complete Genome Sequence of Methanosphaerula palustris E1-9CT, a Hydrogenotrophic Methanogen Isolated from a Minerotrophic Fen Peatland.</title>
        <authorList>
            <person name="Cadillo-Quiroz H."/>
            <person name="Browne P."/>
            <person name="Kyrpides N."/>
            <person name="Woyke T."/>
            <person name="Goodwin L."/>
            <person name="Detter C."/>
            <person name="Yavitt J.B."/>
            <person name="Zinder S.H."/>
        </authorList>
    </citation>
    <scope>NUCLEOTIDE SEQUENCE [LARGE SCALE GENOMIC DNA]</scope>
    <source>
        <strain evidence="2">ATCC BAA-1556 / DSM 19958 / E1-9c</strain>
    </source>
</reference>
<dbReference type="HOGENOM" id="CLU_770775_0_0_2"/>
<dbReference type="GeneID" id="7271346"/>
<dbReference type="KEGG" id="mpl:Mpal_2433"/>
<organism evidence="1 2">
    <name type="scientific">Methanosphaerula palustris (strain ATCC BAA-1556 / DSM 19958 / E1-9c)</name>
    <dbReference type="NCBI Taxonomy" id="521011"/>
    <lineage>
        <taxon>Archaea</taxon>
        <taxon>Methanobacteriati</taxon>
        <taxon>Methanobacteriota</taxon>
        <taxon>Stenosarchaea group</taxon>
        <taxon>Methanomicrobia</taxon>
        <taxon>Methanomicrobiales</taxon>
        <taxon>Methanoregulaceae</taxon>
        <taxon>Methanosphaerula</taxon>
    </lineage>
</organism>